<reference evidence="2 3" key="1">
    <citation type="submission" date="2018-11" db="EMBL/GenBank/DDBJ databases">
        <title>Aerococcus sp. SJQ22, whole genome shotgun sequence.</title>
        <authorList>
            <person name="Sun L."/>
            <person name="Gao X."/>
            <person name="Chen W."/>
            <person name="Huang K."/>
        </authorList>
    </citation>
    <scope>NUCLEOTIDE SEQUENCE [LARGE SCALE GENOMIC DNA]</scope>
    <source>
        <strain evidence="2 3">SJQ22</strain>
    </source>
</reference>
<evidence type="ECO:0000313" key="2">
    <source>
        <dbReference type="EMBL" id="RPA60732.1"/>
    </source>
</evidence>
<accession>A0A3N4GD82</accession>
<organism evidence="2 3">
    <name type="scientific">Aerococcus agrisoli</name>
    <dbReference type="NCBI Taxonomy" id="2487350"/>
    <lineage>
        <taxon>Bacteria</taxon>
        <taxon>Bacillati</taxon>
        <taxon>Bacillota</taxon>
        <taxon>Bacilli</taxon>
        <taxon>Lactobacillales</taxon>
        <taxon>Aerococcaceae</taxon>
        <taxon>Aerococcus</taxon>
    </lineage>
</organism>
<comment type="caution">
    <text evidence="2">The sequence shown here is derived from an EMBL/GenBank/DDBJ whole genome shotgun (WGS) entry which is preliminary data.</text>
</comment>
<protein>
    <submittedName>
        <fullName evidence="2">Nucleoside hydrolase</fullName>
    </submittedName>
</protein>
<gene>
    <name evidence="2" type="ORF">EF384_04435</name>
</gene>
<dbReference type="OrthoDB" id="9797882at2"/>
<sequence length="318" mass="35226">MIYMRRVIIDTDTAGDDTTAILTALKYFKVEGITIAGGNVQFDNQVRNALYTVELFNPDYKVPVYKGYEEPIDALLTEKHDTIENIHGNAGMGDLVITEPKQEPETQHAVDYLVDAINANPGEIEIIAIAPLTNIAMAMKKDPSIATKIKHLWIMGGINNSLGNINVSAEYNFYIDPLAAKMVFGSGAPITMIGWDMTIEYGVMDDAEIKEIAALNTKGSQFYMDVNGFVREANNSEHLFDGITHPDSLAVAIAANEEIMTQSNDYFVDVETKGEITRGHNIVDLTHQLHKTPNARVCEVVDHQAFKQVMLDVFGDIR</sequence>
<dbReference type="PANTHER" id="PTHR46190">
    <property type="entry name" value="SI:CH211-201H21.5-RELATED"/>
    <property type="match status" value="1"/>
</dbReference>
<keyword evidence="2" id="KW-0378">Hydrolase</keyword>
<dbReference type="EMBL" id="RKMG01000010">
    <property type="protein sequence ID" value="RPA60732.1"/>
    <property type="molecule type" value="Genomic_DNA"/>
</dbReference>
<dbReference type="SUPFAM" id="SSF53590">
    <property type="entry name" value="Nucleoside hydrolase"/>
    <property type="match status" value="1"/>
</dbReference>
<dbReference type="GO" id="GO:0016799">
    <property type="term" value="F:hydrolase activity, hydrolyzing N-glycosyl compounds"/>
    <property type="evidence" value="ECO:0007669"/>
    <property type="project" value="InterPro"/>
</dbReference>
<feature type="domain" description="Inosine/uridine-preferring nucleoside hydrolase" evidence="1">
    <location>
        <begin position="7"/>
        <end position="308"/>
    </location>
</feature>
<name>A0A3N4GD82_9LACT</name>
<proteinExistence type="predicted"/>
<dbReference type="Proteomes" id="UP000273977">
    <property type="component" value="Unassembled WGS sequence"/>
</dbReference>
<dbReference type="Pfam" id="PF01156">
    <property type="entry name" value="IU_nuc_hydro"/>
    <property type="match status" value="1"/>
</dbReference>
<dbReference type="PANTHER" id="PTHR46190:SF1">
    <property type="entry name" value="SI:CH211-201H21.5"/>
    <property type="match status" value="1"/>
</dbReference>
<dbReference type="InterPro" id="IPR036452">
    <property type="entry name" value="Ribo_hydro-like"/>
</dbReference>
<keyword evidence="3" id="KW-1185">Reference proteome</keyword>
<dbReference type="Gene3D" id="3.90.245.10">
    <property type="entry name" value="Ribonucleoside hydrolase-like"/>
    <property type="match status" value="1"/>
</dbReference>
<dbReference type="AlphaFoldDB" id="A0A3N4GD82"/>
<evidence type="ECO:0000259" key="1">
    <source>
        <dbReference type="Pfam" id="PF01156"/>
    </source>
</evidence>
<evidence type="ECO:0000313" key="3">
    <source>
        <dbReference type="Proteomes" id="UP000273977"/>
    </source>
</evidence>
<dbReference type="InterPro" id="IPR001910">
    <property type="entry name" value="Inosine/uridine_hydrolase_dom"/>
</dbReference>
<dbReference type="InterPro" id="IPR052775">
    <property type="entry name" value="IUN_hydrolase"/>
</dbReference>